<dbReference type="PANTHER" id="PTHR12708:SF0">
    <property type="entry name" value="DNA POLYMERASE EPSILON SUBUNIT 2"/>
    <property type="match status" value="1"/>
</dbReference>
<evidence type="ECO:0000256" key="6">
    <source>
        <dbReference type="ARBA" id="ARBA00023242"/>
    </source>
</evidence>
<accession>A0A168A539</accession>
<evidence type="ECO:0000256" key="2">
    <source>
        <dbReference type="ARBA" id="ARBA00009560"/>
    </source>
</evidence>
<feature type="region of interest" description="Disordered" evidence="8">
    <location>
        <begin position="1"/>
        <end position="37"/>
    </location>
</feature>
<reference evidence="10 11" key="1">
    <citation type="journal article" date="2016" name="Genome Biol. Evol.">
        <title>Divergent and convergent evolution of fungal pathogenicity.</title>
        <authorList>
            <person name="Shang Y."/>
            <person name="Xiao G."/>
            <person name="Zheng P."/>
            <person name="Cen K."/>
            <person name="Zhan S."/>
            <person name="Wang C."/>
        </authorList>
    </citation>
    <scope>NUCLEOTIDE SEQUENCE [LARGE SCALE GENOMIC DNA]</scope>
    <source>
        <strain evidence="10 11">ARSEF 7405</strain>
    </source>
</reference>
<dbReference type="AlphaFoldDB" id="A0A168A539"/>
<feature type="compositionally biased region" description="Gly residues" evidence="8">
    <location>
        <begin position="1"/>
        <end position="12"/>
    </location>
</feature>
<evidence type="ECO:0000313" key="10">
    <source>
        <dbReference type="EMBL" id="KZZ93476.1"/>
    </source>
</evidence>
<dbReference type="EMBL" id="AZGZ01000008">
    <property type="protein sequence ID" value="KZZ93476.1"/>
    <property type="molecule type" value="Genomic_DNA"/>
</dbReference>
<keyword evidence="6" id="KW-0539">Nucleus</keyword>
<dbReference type="GO" id="GO:0003677">
    <property type="term" value="F:DNA binding"/>
    <property type="evidence" value="ECO:0007669"/>
    <property type="project" value="UniProtKB-KW"/>
</dbReference>
<dbReference type="Proteomes" id="UP000242877">
    <property type="component" value="Unassembled WGS sequence"/>
</dbReference>
<evidence type="ECO:0000256" key="1">
    <source>
        <dbReference type="ARBA" id="ARBA00004123"/>
    </source>
</evidence>
<name>A0A168A539_9EURO</name>
<feature type="compositionally biased region" description="Polar residues" evidence="8">
    <location>
        <begin position="157"/>
        <end position="174"/>
    </location>
</feature>
<dbReference type="Pfam" id="PF04042">
    <property type="entry name" value="DNA_pol_E_B"/>
    <property type="match status" value="1"/>
</dbReference>
<evidence type="ECO:0000259" key="9">
    <source>
        <dbReference type="Pfam" id="PF04042"/>
    </source>
</evidence>
<dbReference type="VEuPathDB" id="FungiDB:AAP_02268"/>
<proteinExistence type="inferred from homology"/>
<comment type="caution">
    <text evidence="10">The sequence shown here is derived from an EMBL/GenBank/DDBJ whole genome shotgun (WGS) entry which is preliminary data.</text>
</comment>
<evidence type="ECO:0000256" key="5">
    <source>
        <dbReference type="ARBA" id="ARBA00023125"/>
    </source>
</evidence>
<comment type="similarity">
    <text evidence="2">Belongs to the DNA polymerase epsilon subunit B family.</text>
</comment>
<dbReference type="GO" id="GO:0008622">
    <property type="term" value="C:epsilon DNA polymerase complex"/>
    <property type="evidence" value="ECO:0007669"/>
    <property type="project" value="InterPro"/>
</dbReference>
<dbReference type="PANTHER" id="PTHR12708">
    <property type="entry name" value="DNA POLYMERASE EPSILON SUBUNIT B"/>
    <property type="match status" value="1"/>
</dbReference>
<protein>
    <recommendedName>
        <fullName evidence="3">DNA polymerase epsilon subunit B</fullName>
    </recommendedName>
    <alternativeName>
        <fullName evidence="7">DNA polymerase II subunit 2</fullName>
    </alternativeName>
</protein>
<keyword evidence="5" id="KW-0238">DNA-binding</keyword>
<gene>
    <name evidence="10" type="ORF">AAP_02268</name>
</gene>
<feature type="compositionally biased region" description="Low complexity" evidence="8">
    <location>
        <begin position="175"/>
        <end position="189"/>
    </location>
</feature>
<comment type="subcellular location">
    <subcellularLocation>
        <location evidence="1">Nucleus</location>
    </subcellularLocation>
</comment>
<evidence type="ECO:0000256" key="3">
    <source>
        <dbReference type="ARBA" id="ARBA00016011"/>
    </source>
</evidence>
<evidence type="ECO:0000313" key="11">
    <source>
        <dbReference type="Proteomes" id="UP000242877"/>
    </source>
</evidence>
<keyword evidence="4" id="KW-0235">DNA replication</keyword>
<evidence type="ECO:0000256" key="7">
    <source>
        <dbReference type="ARBA" id="ARBA00032930"/>
    </source>
</evidence>
<keyword evidence="11" id="KW-1185">Reference proteome</keyword>
<evidence type="ECO:0000256" key="4">
    <source>
        <dbReference type="ARBA" id="ARBA00022705"/>
    </source>
</evidence>
<dbReference type="GO" id="GO:0006261">
    <property type="term" value="P:DNA-templated DNA replication"/>
    <property type="evidence" value="ECO:0007669"/>
    <property type="project" value="InterPro"/>
</dbReference>
<sequence length="788" mass="85913">MNVGKLPGGKGGHLPQLPDEDNAAFSSSPGFATPAHPIISRPITSRVSKTSPKQHGVLPVLLPPSILRPIAFRVLTKKHNLTINSATLQTLAIFVGKHCGSKWRESGSAERVLEDVAKIWKANGYGAIVEDGEDKKLTSILKGLGGSESSSGKSVDNRSATTRNAQFRRTSSTASALQSRRSLQDRSQSFTNGDELEDNDDPAFLNARSHITVINAFEQQRLTYNVNKMHFDIVTSRPSIFATPSDRTAMFRDRYNLIHQRLLRNDVFYTSSFTYQRLDSNFSDQGDFHASKLTQIANLLGRSGSSHYVLGMLARSPAGGILLSDLTGSVLLDLHHARSVPDDGSWYAPGMFIIAYGVYEEDEVATGEGLANNHGVGGAIGGKFFAVFIAGPPCERRENTMGVLDPKNPKAHVEGGFGWVDFLGLGSERGIGPQMRQLEKRCFQKTLSSPKDNPSMMRKVVILSEVNLDSLSVISALERVLHHYDDNTPVNIPPVFVILGNFIQYPGMSGSDSEGSTDYKELFDSLASTLSRFPDILRNSTFVFVPGDNDPWPATQAGGASVPIPRSQIPAMFTSRVNRAFSEANRDGADYPGRIEGKAIWTSNPARLCMFGPTKEIVIFRDDMSGRLRRNAVLLKGASDDQEADGDAMDVEVEREELNNVDGISSLPQQNGSKENVTPTTPASKSQPLDGLTAPRKLVKTVLDQGHLSPFPLNVRPILGSFGSVLNLYPLPSALILADSETDPFALTYEGCHVMNPGRLVPEGSKGIARWIEYDIAKNRGSVIQEKF</sequence>
<feature type="compositionally biased region" description="Polar residues" evidence="8">
    <location>
        <begin position="662"/>
        <end position="687"/>
    </location>
</feature>
<dbReference type="InterPro" id="IPR016266">
    <property type="entry name" value="POLE2"/>
</dbReference>
<feature type="compositionally biased region" description="Low complexity" evidence="8">
    <location>
        <begin position="145"/>
        <end position="154"/>
    </location>
</feature>
<evidence type="ECO:0000256" key="8">
    <source>
        <dbReference type="SAM" id="MobiDB-lite"/>
    </source>
</evidence>
<dbReference type="OrthoDB" id="10254730at2759"/>
<dbReference type="InterPro" id="IPR007185">
    <property type="entry name" value="DNA_pol_a/d/e_bsu"/>
</dbReference>
<feature type="region of interest" description="Disordered" evidence="8">
    <location>
        <begin position="660"/>
        <end position="691"/>
    </location>
</feature>
<organism evidence="10 11">
    <name type="scientific">Ascosphaera apis ARSEF 7405</name>
    <dbReference type="NCBI Taxonomy" id="392613"/>
    <lineage>
        <taxon>Eukaryota</taxon>
        <taxon>Fungi</taxon>
        <taxon>Dikarya</taxon>
        <taxon>Ascomycota</taxon>
        <taxon>Pezizomycotina</taxon>
        <taxon>Eurotiomycetes</taxon>
        <taxon>Eurotiomycetidae</taxon>
        <taxon>Onygenales</taxon>
        <taxon>Ascosphaeraceae</taxon>
        <taxon>Ascosphaera</taxon>
    </lineage>
</organism>
<feature type="region of interest" description="Disordered" evidence="8">
    <location>
        <begin position="145"/>
        <end position="201"/>
    </location>
</feature>
<dbReference type="GO" id="GO:0042276">
    <property type="term" value="P:error-prone translesion synthesis"/>
    <property type="evidence" value="ECO:0007669"/>
    <property type="project" value="TreeGrafter"/>
</dbReference>
<feature type="domain" description="DNA polymerase alpha/delta/epsilon subunit B" evidence="9">
    <location>
        <begin position="460"/>
        <end position="745"/>
    </location>
</feature>